<dbReference type="Proteomes" id="UP000557217">
    <property type="component" value="Unassembled WGS sequence"/>
</dbReference>
<comment type="caution">
    <text evidence="2">The sequence shown here is derived from an EMBL/GenBank/DDBJ whole genome shotgun (WGS) entry which is preliminary data.</text>
</comment>
<dbReference type="Pfam" id="PF13529">
    <property type="entry name" value="Peptidase_C39_2"/>
    <property type="match status" value="1"/>
</dbReference>
<dbReference type="PANTHER" id="PTHR37806">
    <property type="entry name" value="LMO0724 PROTEIN"/>
    <property type="match status" value="1"/>
</dbReference>
<proteinExistence type="predicted"/>
<dbReference type="InterPro" id="IPR039564">
    <property type="entry name" value="Peptidase_C39-like"/>
</dbReference>
<sequence length="339" mass="38303">MKIKNQSAILFGMSIALLTGCGSMIESEELKLSSNQQYSPMQLSMESQEVLTVQTVEFSSKESVAKLGVALFDFETKQEIERGIVDQNGMVHFEQVFPEVLYDIVIYRITDHGEWMEQSRESIVFNPSKPIIQIETFNVSPKDSLKVPVVLQNPELPNGCEITSLTAILNYYGIKMDKLQMNEYLPKSKVYTKNGVTYGPDPNKAYAGDPKEKDGGYYVYAPPLVDVANKVLAENNLEFRALDITNATKQELIDYVKSGVPVLTWVTIDWKEPRKFSHWVIEGTNQKHGVYKNLHAVVLTGYQNGKVTIMNPLTGIEKIDEKTFFRTYKQLGSHALVIL</sequence>
<dbReference type="Gene3D" id="3.90.70.10">
    <property type="entry name" value="Cysteine proteinases"/>
    <property type="match status" value="1"/>
</dbReference>
<gene>
    <name evidence="2" type="ORF">HNR36_000986</name>
</gene>
<accession>A0A840PRS3</accession>
<keyword evidence="3" id="KW-1185">Reference proteome</keyword>
<dbReference type="RefSeq" id="WP_016838071.1">
    <property type="nucleotide sequence ID" value="NZ_JAAXPW010000008.1"/>
</dbReference>
<organism evidence="2 3">
    <name type="scientific">Ureibacillus thermosphaericus</name>
    <dbReference type="NCBI Taxonomy" id="51173"/>
    <lineage>
        <taxon>Bacteria</taxon>
        <taxon>Bacillati</taxon>
        <taxon>Bacillota</taxon>
        <taxon>Bacilli</taxon>
        <taxon>Bacillales</taxon>
        <taxon>Caryophanaceae</taxon>
        <taxon>Ureibacillus</taxon>
    </lineage>
</organism>
<name>A0A840PRS3_URETH</name>
<protein>
    <submittedName>
        <fullName evidence="2">Uncharacterized protein YvpB</fullName>
    </submittedName>
</protein>
<dbReference type="AlphaFoldDB" id="A0A840PRS3"/>
<dbReference type="PANTHER" id="PTHR37806:SF1">
    <property type="entry name" value="PEPTIDASE C39-LIKE DOMAIN-CONTAINING PROTEIN"/>
    <property type="match status" value="1"/>
</dbReference>
<dbReference type="EMBL" id="JACHGZ010000008">
    <property type="protein sequence ID" value="MBB5148600.1"/>
    <property type="molecule type" value="Genomic_DNA"/>
</dbReference>
<evidence type="ECO:0000313" key="3">
    <source>
        <dbReference type="Proteomes" id="UP000557217"/>
    </source>
</evidence>
<evidence type="ECO:0000313" key="2">
    <source>
        <dbReference type="EMBL" id="MBB5148600.1"/>
    </source>
</evidence>
<dbReference type="PROSITE" id="PS51257">
    <property type="entry name" value="PROKAR_LIPOPROTEIN"/>
    <property type="match status" value="1"/>
</dbReference>
<reference evidence="2 3" key="1">
    <citation type="submission" date="2020-08" db="EMBL/GenBank/DDBJ databases">
        <title>Genomic Encyclopedia of Type Strains, Phase IV (KMG-IV): sequencing the most valuable type-strain genomes for metagenomic binning, comparative biology and taxonomic classification.</title>
        <authorList>
            <person name="Goeker M."/>
        </authorList>
    </citation>
    <scope>NUCLEOTIDE SEQUENCE [LARGE SCALE GENOMIC DNA]</scope>
    <source>
        <strain evidence="2 3">DSM 10633</strain>
    </source>
</reference>
<evidence type="ECO:0000259" key="1">
    <source>
        <dbReference type="Pfam" id="PF13529"/>
    </source>
</evidence>
<feature type="domain" description="Peptidase C39-like" evidence="1">
    <location>
        <begin position="145"/>
        <end position="312"/>
    </location>
</feature>